<organism evidence="2 3">
    <name type="scientific">Paenibacillus provencensis</name>
    <dbReference type="NCBI Taxonomy" id="441151"/>
    <lineage>
        <taxon>Bacteria</taxon>
        <taxon>Bacillati</taxon>
        <taxon>Bacillota</taxon>
        <taxon>Bacilli</taxon>
        <taxon>Bacillales</taxon>
        <taxon>Paenibacillaceae</taxon>
        <taxon>Paenibacillus</taxon>
    </lineage>
</organism>
<sequence length="268" mass="30775">MSNHHTTANTQIKPIENRITSLFVHVTDLRRAAEWYSQLLGLQVREERLTSGPVYWFDLPEAHLILDSNTENRKNPEWREEMKPRFMLACSNIDEAYEHTEHKAVTYSKPSHHGSMAYFNFSDLEGNTLMVSRNTASAEANALNPADCVSPILPRIGGVFVDVTDMKSAVQWYTELFNLPYDDKDTDPPIYSIPMTNGPVLLLDQHRSWRQENFTELFYFETDDIEAAYQYVLDQGFKVTGKPNDFEDLAEFAVIDPDGNRIVIACMK</sequence>
<dbReference type="EMBL" id="JBHTKX010000007">
    <property type="protein sequence ID" value="MFD1131138.1"/>
    <property type="molecule type" value="Genomic_DNA"/>
</dbReference>
<dbReference type="InterPro" id="IPR004360">
    <property type="entry name" value="Glyas_Fos-R_dOase_dom"/>
</dbReference>
<evidence type="ECO:0000259" key="1">
    <source>
        <dbReference type="PROSITE" id="PS51819"/>
    </source>
</evidence>
<evidence type="ECO:0000313" key="3">
    <source>
        <dbReference type="Proteomes" id="UP001597169"/>
    </source>
</evidence>
<reference evidence="3" key="1">
    <citation type="journal article" date="2019" name="Int. J. Syst. Evol. Microbiol.">
        <title>The Global Catalogue of Microorganisms (GCM) 10K type strain sequencing project: providing services to taxonomists for standard genome sequencing and annotation.</title>
        <authorList>
            <consortium name="The Broad Institute Genomics Platform"/>
            <consortium name="The Broad Institute Genome Sequencing Center for Infectious Disease"/>
            <person name="Wu L."/>
            <person name="Ma J."/>
        </authorList>
    </citation>
    <scope>NUCLEOTIDE SEQUENCE [LARGE SCALE GENOMIC DNA]</scope>
    <source>
        <strain evidence="3">CCUG 53519</strain>
    </source>
</reference>
<feature type="domain" description="VOC" evidence="1">
    <location>
        <begin position="155"/>
        <end position="267"/>
    </location>
</feature>
<dbReference type="PANTHER" id="PTHR36437:SF2">
    <property type="entry name" value="GLYOXALASE_BLEOMYCIN RESISTANCE PROTEIN_DIOXYGENASE"/>
    <property type="match status" value="1"/>
</dbReference>
<dbReference type="RefSeq" id="WP_091158781.1">
    <property type="nucleotide sequence ID" value="NZ_JBHTKX010000007.1"/>
</dbReference>
<dbReference type="PROSITE" id="PS51819">
    <property type="entry name" value="VOC"/>
    <property type="match status" value="2"/>
</dbReference>
<proteinExistence type="predicted"/>
<dbReference type="Pfam" id="PF00903">
    <property type="entry name" value="Glyoxalase"/>
    <property type="match status" value="2"/>
</dbReference>
<name>A0ABW3Q202_9BACL</name>
<dbReference type="SUPFAM" id="SSF54593">
    <property type="entry name" value="Glyoxalase/Bleomycin resistance protein/Dihydroxybiphenyl dioxygenase"/>
    <property type="match status" value="2"/>
</dbReference>
<dbReference type="PANTHER" id="PTHR36437">
    <property type="entry name" value="GLYOXALASE/BLEOMYCIN RESISTANCE PROTEIN/DIOXYGENASE"/>
    <property type="match status" value="1"/>
</dbReference>
<dbReference type="InterPro" id="IPR029068">
    <property type="entry name" value="Glyas_Bleomycin-R_OHBP_Dase"/>
</dbReference>
<keyword evidence="3" id="KW-1185">Reference proteome</keyword>
<dbReference type="InterPro" id="IPR037523">
    <property type="entry name" value="VOC_core"/>
</dbReference>
<feature type="domain" description="VOC" evidence="1">
    <location>
        <begin position="18"/>
        <end position="134"/>
    </location>
</feature>
<accession>A0ABW3Q202</accession>
<dbReference type="Gene3D" id="3.10.180.10">
    <property type="entry name" value="2,3-Dihydroxybiphenyl 1,2-Dioxygenase, domain 1"/>
    <property type="match status" value="2"/>
</dbReference>
<gene>
    <name evidence="2" type="ORF">ACFQ3J_23735</name>
</gene>
<protein>
    <submittedName>
        <fullName evidence="2">VOC family protein</fullName>
    </submittedName>
</protein>
<evidence type="ECO:0000313" key="2">
    <source>
        <dbReference type="EMBL" id="MFD1131138.1"/>
    </source>
</evidence>
<dbReference type="Proteomes" id="UP001597169">
    <property type="component" value="Unassembled WGS sequence"/>
</dbReference>
<comment type="caution">
    <text evidence="2">The sequence shown here is derived from an EMBL/GenBank/DDBJ whole genome shotgun (WGS) entry which is preliminary data.</text>
</comment>